<dbReference type="PROSITE" id="PS00107">
    <property type="entry name" value="PROTEIN_KINASE_ATP"/>
    <property type="match status" value="1"/>
</dbReference>
<dbReference type="Gene3D" id="1.10.510.10">
    <property type="entry name" value="Transferase(Phosphotransferase) domain 1"/>
    <property type="match status" value="1"/>
</dbReference>
<comment type="similarity">
    <text evidence="6">Belongs to the protein kinase superfamily. STE Ser/Thr protein kinase family. MAP kinase kinase subfamily.</text>
</comment>
<evidence type="ECO:0000256" key="2">
    <source>
        <dbReference type="ARBA" id="ARBA00022679"/>
    </source>
</evidence>
<protein>
    <recommendedName>
        <fullName evidence="7">mitogen-activated protein kinase kinase</fullName>
        <ecNumber evidence="7">2.7.12.2</ecNumber>
    </recommendedName>
</protein>
<keyword evidence="4" id="KW-0418">Kinase</keyword>
<dbReference type="PANTHER" id="PTHR48013">
    <property type="entry name" value="DUAL SPECIFICITY MITOGEN-ACTIVATED PROTEIN KINASE KINASE 5-RELATED"/>
    <property type="match status" value="1"/>
</dbReference>
<dbReference type="OrthoDB" id="10252354at2759"/>
<dbReference type="GO" id="GO:0004674">
    <property type="term" value="F:protein serine/threonine kinase activity"/>
    <property type="evidence" value="ECO:0007669"/>
    <property type="project" value="UniProtKB-KW"/>
</dbReference>
<dbReference type="Proteomes" id="UP000580250">
    <property type="component" value="Unassembled WGS sequence"/>
</dbReference>
<dbReference type="AlphaFoldDB" id="A0A6V7WZC0"/>
<evidence type="ECO:0000259" key="11">
    <source>
        <dbReference type="PROSITE" id="PS50011"/>
    </source>
</evidence>
<feature type="compositionally biased region" description="Low complexity" evidence="10">
    <location>
        <begin position="22"/>
        <end position="43"/>
    </location>
</feature>
<dbReference type="InterPro" id="IPR011009">
    <property type="entry name" value="Kinase-like_dom_sf"/>
</dbReference>
<evidence type="ECO:0000256" key="8">
    <source>
        <dbReference type="PROSITE-ProRule" id="PRU10141"/>
    </source>
</evidence>
<sequence length="479" mass="54356">MDNNQKPNPPNLQILPPPPIPSLTSLISSFPSTPRSPSTNNSNIQTPTSSTNYYFSSLVSPIHQRFIGFERKVKNWRLFRHISTTKSSQRSTSCDPTEKSSNKPKEGVNKNCQKNKNSGSLTCPISRKHLYMNLSGPSRPRPTLDAVSTSSDKSISPEEVQSRFKIIEENSGTLNFGNKIFTGVKYEDLERQDQSSLGEGTSGSVSKYKFKSRAIAVKHMKRTDSFDDSKRIFMDLEVISKCGDCPFIVKYFGYILTFDYLYICMEVMSTCLDKLLTSRQKSRPPDQVGLPEGIISQIALSVVRALDYLKEKHKIMHRDIKPSNILMDYYGNFKLCDFGISGKLIESKAITKIGCMGYLSPERIYSDDPHYDVRADVWSLGITLVELATGKFPYENREAFKLMIEIKEKNAPRLTPEKDGLSPEFCGFIADCLQKDMEMRPKFRELLERPLLQNAATTNSDVKLWVENPTEYARLYGRN</sequence>
<accession>A0A6V7WZC0</accession>
<feature type="domain" description="Protein kinase" evidence="11">
    <location>
        <begin position="191"/>
        <end position="452"/>
    </location>
</feature>
<dbReference type="EC" id="2.7.12.2" evidence="7"/>
<evidence type="ECO:0000256" key="9">
    <source>
        <dbReference type="RuleBase" id="RU000304"/>
    </source>
</evidence>
<feature type="compositionally biased region" description="Basic and acidic residues" evidence="10">
    <location>
        <begin position="96"/>
        <end position="108"/>
    </location>
</feature>
<dbReference type="Gene3D" id="3.30.200.20">
    <property type="entry name" value="Phosphorylase Kinase, domain 1"/>
    <property type="match status" value="1"/>
</dbReference>
<feature type="region of interest" description="Disordered" evidence="10">
    <location>
        <begin position="84"/>
        <end position="152"/>
    </location>
</feature>
<evidence type="ECO:0000256" key="5">
    <source>
        <dbReference type="ARBA" id="ARBA00022840"/>
    </source>
</evidence>
<dbReference type="PROSITE" id="PS50011">
    <property type="entry name" value="PROTEIN_KINASE_DOM"/>
    <property type="match status" value="1"/>
</dbReference>
<reference evidence="12 13" key="1">
    <citation type="submission" date="2020-08" db="EMBL/GenBank/DDBJ databases">
        <authorList>
            <person name="Koutsovoulos G."/>
            <person name="Danchin GJ E."/>
        </authorList>
    </citation>
    <scope>NUCLEOTIDE SEQUENCE [LARGE SCALE GENOMIC DNA]</scope>
</reference>
<keyword evidence="3 8" id="KW-0547">Nucleotide-binding</keyword>
<dbReference type="SMART" id="SM00220">
    <property type="entry name" value="S_TKc"/>
    <property type="match status" value="1"/>
</dbReference>
<dbReference type="PROSITE" id="PS00108">
    <property type="entry name" value="PROTEIN_KINASE_ST"/>
    <property type="match status" value="1"/>
</dbReference>
<dbReference type="GO" id="GO:0005524">
    <property type="term" value="F:ATP binding"/>
    <property type="evidence" value="ECO:0007669"/>
    <property type="project" value="UniProtKB-UniRule"/>
</dbReference>
<evidence type="ECO:0000256" key="10">
    <source>
        <dbReference type="SAM" id="MobiDB-lite"/>
    </source>
</evidence>
<evidence type="ECO:0000256" key="4">
    <source>
        <dbReference type="ARBA" id="ARBA00022777"/>
    </source>
</evidence>
<dbReference type="FunFam" id="3.30.200.20:FF:000040">
    <property type="entry name" value="Dual specificity mitogen-activated protein kinase kinase"/>
    <property type="match status" value="1"/>
</dbReference>
<feature type="compositionally biased region" description="Polar residues" evidence="10">
    <location>
        <begin position="110"/>
        <end position="123"/>
    </location>
</feature>
<feature type="compositionally biased region" description="Polar residues" evidence="10">
    <location>
        <begin position="84"/>
        <end position="95"/>
    </location>
</feature>
<dbReference type="SUPFAM" id="SSF56112">
    <property type="entry name" value="Protein kinase-like (PK-like)"/>
    <property type="match status" value="1"/>
</dbReference>
<dbReference type="EMBL" id="CAJEWN010000946">
    <property type="protein sequence ID" value="CAD2192419.1"/>
    <property type="molecule type" value="Genomic_DNA"/>
</dbReference>
<keyword evidence="1 9" id="KW-0723">Serine/threonine-protein kinase</keyword>
<keyword evidence="2" id="KW-0808">Transferase</keyword>
<feature type="compositionally biased region" description="Pro residues" evidence="10">
    <location>
        <begin position="7"/>
        <end position="21"/>
    </location>
</feature>
<evidence type="ECO:0000256" key="1">
    <source>
        <dbReference type="ARBA" id="ARBA00022527"/>
    </source>
</evidence>
<evidence type="ECO:0000313" key="13">
    <source>
        <dbReference type="Proteomes" id="UP000580250"/>
    </source>
</evidence>
<organism evidence="12 13">
    <name type="scientific">Meloidogyne enterolobii</name>
    <name type="common">Root-knot nematode worm</name>
    <name type="synonym">Meloidogyne mayaguensis</name>
    <dbReference type="NCBI Taxonomy" id="390850"/>
    <lineage>
        <taxon>Eukaryota</taxon>
        <taxon>Metazoa</taxon>
        <taxon>Ecdysozoa</taxon>
        <taxon>Nematoda</taxon>
        <taxon>Chromadorea</taxon>
        <taxon>Rhabditida</taxon>
        <taxon>Tylenchina</taxon>
        <taxon>Tylenchomorpha</taxon>
        <taxon>Tylenchoidea</taxon>
        <taxon>Meloidogynidae</taxon>
        <taxon>Meloidogyninae</taxon>
        <taxon>Meloidogyne</taxon>
    </lineage>
</organism>
<dbReference type="InterPro" id="IPR017441">
    <property type="entry name" value="Protein_kinase_ATP_BS"/>
</dbReference>
<evidence type="ECO:0000256" key="7">
    <source>
        <dbReference type="ARBA" id="ARBA00038999"/>
    </source>
</evidence>
<comment type="caution">
    <text evidence="12">The sequence shown here is derived from an EMBL/GenBank/DDBJ whole genome shotgun (WGS) entry which is preliminary data.</text>
</comment>
<proteinExistence type="inferred from homology"/>
<dbReference type="PANTHER" id="PTHR48013:SF15">
    <property type="entry name" value="DUAL SPECIFICITY MITOGEN-ACTIVATED PROTEIN KINASE KINASE 4"/>
    <property type="match status" value="1"/>
</dbReference>
<gene>
    <name evidence="12" type="ORF">MENT_LOCUS45308</name>
</gene>
<evidence type="ECO:0000256" key="3">
    <source>
        <dbReference type="ARBA" id="ARBA00022741"/>
    </source>
</evidence>
<feature type="region of interest" description="Disordered" evidence="10">
    <location>
        <begin position="1"/>
        <end position="47"/>
    </location>
</feature>
<evidence type="ECO:0000313" key="12">
    <source>
        <dbReference type="EMBL" id="CAD2192419.1"/>
    </source>
</evidence>
<dbReference type="Pfam" id="PF00069">
    <property type="entry name" value="Pkinase"/>
    <property type="match status" value="1"/>
</dbReference>
<feature type="binding site" evidence="8">
    <location>
        <position position="218"/>
    </location>
    <ligand>
        <name>ATP</name>
        <dbReference type="ChEBI" id="CHEBI:30616"/>
    </ligand>
</feature>
<dbReference type="InterPro" id="IPR000719">
    <property type="entry name" value="Prot_kinase_dom"/>
</dbReference>
<keyword evidence="5 8" id="KW-0067">ATP-binding</keyword>
<evidence type="ECO:0000256" key="6">
    <source>
        <dbReference type="ARBA" id="ARBA00038035"/>
    </source>
</evidence>
<name>A0A6V7WZC0_MELEN</name>
<dbReference type="GO" id="GO:0004708">
    <property type="term" value="F:MAP kinase kinase activity"/>
    <property type="evidence" value="ECO:0007669"/>
    <property type="project" value="UniProtKB-EC"/>
</dbReference>
<dbReference type="InterPro" id="IPR008271">
    <property type="entry name" value="Ser/Thr_kinase_AS"/>
</dbReference>